<proteinExistence type="predicted"/>
<dbReference type="Proteomes" id="UP000001542">
    <property type="component" value="Unassembled WGS sequence"/>
</dbReference>
<dbReference type="InterPro" id="IPR002110">
    <property type="entry name" value="Ankyrin_rpt"/>
</dbReference>
<organism evidence="3 4">
    <name type="scientific">Trichomonas vaginalis (strain ATCC PRA-98 / G3)</name>
    <dbReference type="NCBI Taxonomy" id="412133"/>
    <lineage>
        <taxon>Eukaryota</taxon>
        <taxon>Metamonada</taxon>
        <taxon>Parabasalia</taxon>
        <taxon>Trichomonadida</taxon>
        <taxon>Trichomonadidae</taxon>
        <taxon>Trichomonas</taxon>
    </lineage>
</organism>
<dbReference type="RefSeq" id="XP_001307080.1">
    <property type="nucleotide sequence ID" value="XM_001307079.1"/>
</dbReference>
<dbReference type="Gene3D" id="1.25.40.20">
    <property type="entry name" value="Ankyrin repeat-containing domain"/>
    <property type="match status" value="1"/>
</dbReference>
<dbReference type="KEGG" id="tva:4751878"/>
<keyword evidence="4" id="KW-1185">Reference proteome</keyword>
<name>A2FLQ8_TRIV3</name>
<dbReference type="VEuPathDB" id="TrichDB:TVAG_105690"/>
<dbReference type="STRING" id="5722.A2FLQ8"/>
<dbReference type="eggNOG" id="KOG0504">
    <property type="taxonomic scope" value="Eukaryota"/>
</dbReference>
<reference evidence="3" key="1">
    <citation type="submission" date="2006-10" db="EMBL/GenBank/DDBJ databases">
        <authorList>
            <person name="Amadeo P."/>
            <person name="Zhao Q."/>
            <person name="Wortman J."/>
            <person name="Fraser-Liggett C."/>
            <person name="Carlton J."/>
        </authorList>
    </citation>
    <scope>NUCLEOTIDE SEQUENCE</scope>
    <source>
        <strain evidence="3">G3</strain>
    </source>
</reference>
<reference evidence="3" key="2">
    <citation type="journal article" date="2007" name="Science">
        <title>Draft genome sequence of the sexually transmitted pathogen Trichomonas vaginalis.</title>
        <authorList>
            <person name="Carlton J.M."/>
            <person name="Hirt R.P."/>
            <person name="Silva J.C."/>
            <person name="Delcher A.L."/>
            <person name="Schatz M."/>
            <person name="Zhao Q."/>
            <person name="Wortman J.R."/>
            <person name="Bidwell S.L."/>
            <person name="Alsmark U.C.M."/>
            <person name="Besteiro S."/>
            <person name="Sicheritz-Ponten T."/>
            <person name="Noel C.J."/>
            <person name="Dacks J.B."/>
            <person name="Foster P.G."/>
            <person name="Simillion C."/>
            <person name="Van de Peer Y."/>
            <person name="Miranda-Saavedra D."/>
            <person name="Barton G.J."/>
            <person name="Westrop G.D."/>
            <person name="Mueller S."/>
            <person name="Dessi D."/>
            <person name="Fiori P.L."/>
            <person name="Ren Q."/>
            <person name="Paulsen I."/>
            <person name="Zhang H."/>
            <person name="Bastida-Corcuera F.D."/>
            <person name="Simoes-Barbosa A."/>
            <person name="Brown M.T."/>
            <person name="Hayes R.D."/>
            <person name="Mukherjee M."/>
            <person name="Okumura C.Y."/>
            <person name="Schneider R."/>
            <person name="Smith A.J."/>
            <person name="Vanacova S."/>
            <person name="Villalvazo M."/>
            <person name="Haas B.J."/>
            <person name="Pertea M."/>
            <person name="Feldblyum T.V."/>
            <person name="Utterback T.R."/>
            <person name="Shu C.L."/>
            <person name="Osoegawa K."/>
            <person name="de Jong P.J."/>
            <person name="Hrdy I."/>
            <person name="Horvathova L."/>
            <person name="Zubacova Z."/>
            <person name="Dolezal P."/>
            <person name="Malik S.B."/>
            <person name="Logsdon J.M. Jr."/>
            <person name="Henze K."/>
            <person name="Gupta A."/>
            <person name="Wang C.C."/>
            <person name="Dunne R.L."/>
            <person name="Upcroft J.A."/>
            <person name="Upcroft P."/>
            <person name="White O."/>
            <person name="Salzberg S.L."/>
            <person name="Tang P."/>
            <person name="Chiu C.-H."/>
            <person name="Lee Y.-S."/>
            <person name="Embley T.M."/>
            <person name="Coombs G.H."/>
            <person name="Mottram J.C."/>
            <person name="Tachezy J."/>
            <person name="Fraser-Liggett C.M."/>
            <person name="Johnson P.J."/>
        </authorList>
    </citation>
    <scope>NUCLEOTIDE SEQUENCE [LARGE SCALE GENOMIC DNA]</scope>
    <source>
        <strain evidence="3">G3</strain>
    </source>
</reference>
<evidence type="ECO:0000313" key="3">
    <source>
        <dbReference type="EMBL" id="EAX94150.1"/>
    </source>
</evidence>
<protein>
    <recommendedName>
        <fullName evidence="2">DUF3447 domain-containing protein</fullName>
    </recommendedName>
</protein>
<gene>
    <name evidence="3" type="ORF">TVAG_105690</name>
</gene>
<dbReference type="InterPro" id="IPR036770">
    <property type="entry name" value="Ankyrin_rpt-contain_sf"/>
</dbReference>
<dbReference type="SUPFAM" id="SSF48403">
    <property type="entry name" value="Ankyrin repeat"/>
    <property type="match status" value="1"/>
</dbReference>
<dbReference type="InterPro" id="IPR020683">
    <property type="entry name" value="DUF3447"/>
</dbReference>
<dbReference type="SMR" id="A2FLQ8"/>
<sequence length="187" mass="21529">MSECLKYQEPDRWCMRNAIISHNIDFVTFLMNEYDLEIDLDYCGEYNNLESFLIYFDQTNDIDDCILFSAKFNIATLCEYFLSHGGNVNCSDFYGQTPLHYTVDRNSKEAAELLLSYGANINEKDMYGETVLHLSIRTKNKDIVEFLLSHGANVNEKNDCLQTALNIAVFYENEAIIELLKSHGAKL</sequence>
<dbReference type="PANTHER" id="PTHR24182">
    <property type="entry name" value="ANKYRIN REPEAT AND SOCS BOX CONTAINING 4"/>
    <property type="match status" value="1"/>
</dbReference>
<evidence type="ECO:0000313" key="4">
    <source>
        <dbReference type="Proteomes" id="UP000001542"/>
    </source>
</evidence>
<accession>A2FLQ8</accession>
<evidence type="ECO:0000259" key="2">
    <source>
        <dbReference type="Pfam" id="PF11929"/>
    </source>
</evidence>
<dbReference type="PANTHER" id="PTHR24182:SF13">
    <property type="entry name" value="LD18443P"/>
    <property type="match status" value="1"/>
</dbReference>
<feature type="repeat" description="ANK" evidence="1">
    <location>
        <begin position="94"/>
        <end position="126"/>
    </location>
</feature>
<dbReference type="SMART" id="SM00248">
    <property type="entry name" value="ANK"/>
    <property type="match status" value="4"/>
</dbReference>
<dbReference type="Pfam" id="PF11929">
    <property type="entry name" value="DUF3447"/>
    <property type="match status" value="1"/>
</dbReference>
<dbReference type="PROSITE" id="PS50297">
    <property type="entry name" value="ANK_REP_REGION"/>
    <property type="match status" value="2"/>
</dbReference>
<dbReference type="EMBL" id="DS113873">
    <property type="protein sequence ID" value="EAX94150.1"/>
    <property type="molecule type" value="Genomic_DNA"/>
</dbReference>
<evidence type="ECO:0000256" key="1">
    <source>
        <dbReference type="PROSITE-ProRule" id="PRU00023"/>
    </source>
</evidence>
<dbReference type="AlphaFoldDB" id="A2FLQ8"/>
<feature type="domain" description="DUF3447" evidence="2">
    <location>
        <begin position="1"/>
        <end position="55"/>
    </location>
</feature>
<dbReference type="VEuPathDB" id="TrichDB:TVAGG3_0515400"/>
<dbReference type="InParanoid" id="A2FLQ8"/>
<dbReference type="Pfam" id="PF12796">
    <property type="entry name" value="Ank_2"/>
    <property type="match status" value="2"/>
</dbReference>
<feature type="repeat" description="ANK" evidence="1">
    <location>
        <begin position="127"/>
        <end position="159"/>
    </location>
</feature>
<dbReference type="PROSITE" id="PS50088">
    <property type="entry name" value="ANK_REPEAT"/>
    <property type="match status" value="2"/>
</dbReference>
<keyword evidence="1" id="KW-0040">ANK repeat</keyword>
<dbReference type="PRINTS" id="PR01415">
    <property type="entry name" value="ANKYRIN"/>
</dbReference>
<dbReference type="OrthoDB" id="1585644at2759"/>